<evidence type="ECO:0000256" key="1">
    <source>
        <dbReference type="SAM" id="Phobius"/>
    </source>
</evidence>
<evidence type="ECO:0000313" key="2">
    <source>
        <dbReference type="EMBL" id="MYL18723.1"/>
    </source>
</evidence>
<sequence length="91" mass="9779">MVKKLISVGSILIPTVLTILIVNFLFDIVPLNIQGLPLVLPFVICPIGAVLGLIGYKMNRDNLARAGMIFNIVLFLFPIAFNIIGTLSGGV</sequence>
<name>A0A845DMY5_9BACI</name>
<protein>
    <submittedName>
        <fullName evidence="2">Uncharacterized protein</fullName>
    </submittedName>
</protein>
<comment type="caution">
    <text evidence="2">The sequence shown here is derived from an EMBL/GenBank/DDBJ whole genome shotgun (WGS) entry which is preliminary data.</text>
</comment>
<organism evidence="2 3">
    <name type="scientific">Halobacillus litoralis</name>
    <dbReference type="NCBI Taxonomy" id="45668"/>
    <lineage>
        <taxon>Bacteria</taxon>
        <taxon>Bacillati</taxon>
        <taxon>Bacillota</taxon>
        <taxon>Bacilli</taxon>
        <taxon>Bacillales</taxon>
        <taxon>Bacillaceae</taxon>
        <taxon>Halobacillus</taxon>
    </lineage>
</organism>
<keyword evidence="1" id="KW-1133">Transmembrane helix</keyword>
<reference evidence="2 3" key="1">
    <citation type="submission" date="2019-11" db="EMBL/GenBank/DDBJ databases">
        <title>Genome sequences of 17 halophilic strains isolated from different environments.</title>
        <authorList>
            <person name="Furrow R.E."/>
        </authorList>
    </citation>
    <scope>NUCLEOTIDE SEQUENCE [LARGE SCALE GENOMIC DNA]</scope>
    <source>
        <strain evidence="2 3">22511_23_Filter</strain>
    </source>
</reference>
<dbReference type="AlphaFoldDB" id="A0A845DMY5"/>
<feature type="transmembrane region" description="Helical" evidence="1">
    <location>
        <begin position="5"/>
        <end position="26"/>
    </location>
</feature>
<keyword evidence="1" id="KW-0812">Transmembrane</keyword>
<feature type="transmembrane region" description="Helical" evidence="1">
    <location>
        <begin position="68"/>
        <end position="88"/>
    </location>
</feature>
<proteinExistence type="predicted"/>
<evidence type="ECO:0000313" key="3">
    <source>
        <dbReference type="Proteomes" id="UP000460949"/>
    </source>
</evidence>
<dbReference type="EMBL" id="WMET01000001">
    <property type="protein sequence ID" value="MYL18723.1"/>
    <property type="molecule type" value="Genomic_DNA"/>
</dbReference>
<gene>
    <name evidence="2" type="ORF">GLW04_02410</name>
</gene>
<keyword evidence="1" id="KW-0472">Membrane</keyword>
<feature type="transmembrane region" description="Helical" evidence="1">
    <location>
        <begin position="38"/>
        <end position="56"/>
    </location>
</feature>
<dbReference type="Proteomes" id="UP000460949">
    <property type="component" value="Unassembled WGS sequence"/>
</dbReference>
<accession>A0A845DMY5</accession>